<evidence type="ECO:0000256" key="1">
    <source>
        <dbReference type="SAM" id="MobiDB-lite"/>
    </source>
</evidence>
<keyword evidence="2" id="KW-1133">Transmembrane helix</keyword>
<keyword evidence="2" id="KW-0812">Transmembrane</keyword>
<dbReference type="OrthoDB" id="4770059at2759"/>
<feature type="compositionally biased region" description="Polar residues" evidence="1">
    <location>
        <begin position="330"/>
        <end position="341"/>
    </location>
</feature>
<dbReference type="Proteomes" id="UP000799302">
    <property type="component" value="Unassembled WGS sequence"/>
</dbReference>
<proteinExistence type="predicted"/>
<evidence type="ECO:0000313" key="4">
    <source>
        <dbReference type="Proteomes" id="UP000799302"/>
    </source>
</evidence>
<reference evidence="3" key="1">
    <citation type="journal article" date="2020" name="Stud. Mycol.">
        <title>101 Dothideomycetes genomes: a test case for predicting lifestyles and emergence of pathogens.</title>
        <authorList>
            <person name="Haridas S."/>
            <person name="Albert R."/>
            <person name="Binder M."/>
            <person name="Bloem J."/>
            <person name="Labutti K."/>
            <person name="Salamov A."/>
            <person name="Andreopoulos B."/>
            <person name="Baker S."/>
            <person name="Barry K."/>
            <person name="Bills G."/>
            <person name="Bluhm B."/>
            <person name="Cannon C."/>
            <person name="Castanera R."/>
            <person name="Culley D."/>
            <person name="Daum C."/>
            <person name="Ezra D."/>
            <person name="Gonzalez J."/>
            <person name="Henrissat B."/>
            <person name="Kuo A."/>
            <person name="Liang C."/>
            <person name="Lipzen A."/>
            <person name="Lutzoni F."/>
            <person name="Magnuson J."/>
            <person name="Mondo S."/>
            <person name="Nolan M."/>
            <person name="Ohm R."/>
            <person name="Pangilinan J."/>
            <person name="Park H.-J."/>
            <person name="Ramirez L."/>
            <person name="Alfaro M."/>
            <person name="Sun H."/>
            <person name="Tritt A."/>
            <person name="Yoshinaga Y."/>
            <person name="Zwiers L.-H."/>
            <person name="Turgeon B."/>
            <person name="Goodwin S."/>
            <person name="Spatafora J."/>
            <person name="Crous P."/>
            <person name="Grigoriev I."/>
        </authorList>
    </citation>
    <scope>NUCLEOTIDE SEQUENCE</scope>
    <source>
        <strain evidence="3">CBS 115976</strain>
    </source>
</reference>
<keyword evidence="2" id="KW-0472">Membrane</keyword>
<evidence type="ECO:0000256" key="2">
    <source>
        <dbReference type="SAM" id="Phobius"/>
    </source>
</evidence>
<feature type="region of interest" description="Disordered" evidence="1">
    <location>
        <begin position="310"/>
        <end position="362"/>
    </location>
</feature>
<feature type="transmembrane region" description="Helical" evidence="2">
    <location>
        <begin position="252"/>
        <end position="273"/>
    </location>
</feature>
<accession>A0A6A6U172</accession>
<evidence type="ECO:0000313" key="3">
    <source>
        <dbReference type="EMBL" id="KAF2664868.1"/>
    </source>
</evidence>
<organism evidence="3 4">
    <name type="scientific">Microthyrium microscopicum</name>
    <dbReference type="NCBI Taxonomy" id="703497"/>
    <lineage>
        <taxon>Eukaryota</taxon>
        <taxon>Fungi</taxon>
        <taxon>Dikarya</taxon>
        <taxon>Ascomycota</taxon>
        <taxon>Pezizomycotina</taxon>
        <taxon>Dothideomycetes</taxon>
        <taxon>Dothideomycetes incertae sedis</taxon>
        <taxon>Microthyriales</taxon>
        <taxon>Microthyriaceae</taxon>
        <taxon>Microthyrium</taxon>
    </lineage>
</organism>
<name>A0A6A6U172_9PEZI</name>
<keyword evidence="4" id="KW-1185">Reference proteome</keyword>
<dbReference type="EMBL" id="MU004241">
    <property type="protein sequence ID" value="KAF2664868.1"/>
    <property type="molecule type" value="Genomic_DNA"/>
</dbReference>
<feature type="compositionally biased region" description="Polar residues" evidence="1">
    <location>
        <begin position="311"/>
        <end position="322"/>
    </location>
</feature>
<dbReference type="AlphaFoldDB" id="A0A6A6U172"/>
<protein>
    <submittedName>
        <fullName evidence="3">Uncharacterized protein</fullName>
    </submittedName>
</protein>
<sequence>MPSSTTAPSPSRAGLFTTPLTTVYSEPESCATSWFYHGITDPPPAESIRGAQPTPLPWVARGFSDKVGYNRPGGDLPGDCNPYPQPGASATQGGKTYDGLSMVIFSPGICPDRYSTVFNSWLTKEQHNFAVCCPSGYELLYPRNGAGPVQGESCWSTFNVPAATPVWAKLVTNAAVPVIATGATKSLVYGRTTLLTGVMAVDAYAVAWKSQDLTLFPRTAQPTFNNSVTTSPTSASTDQPIPSSSGISPAEIVIVSIATIFVTLILLLIAFVFRRRHKRRKEHVEEVQLEDHPGDSKDILWHKSELDGKQLETSPSELSNSEVYELDATTPPTEICSTTPIAQRHRDGDIFRRPPVARRDRR</sequence>
<gene>
    <name evidence="3" type="ORF">BT63DRAFT_443195</name>
</gene>